<name>A0ABU1Z0B6_9MICC</name>
<keyword evidence="2" id="KW-0472">Membrane</keyword>
<evidence type="ECO:0000313" key="3">
    <source>
        <dbReference type="EMBL" id="MDR7294055.1"/>
    </source>
</evidence>
<protein>
    <submittedName>
        <fullName evidence="3">Uncharacterized protein</fullName>
    </submittedName>
</protein>
<dbReference type="RefSeq" id="WP_310247472.1">
    <property type="nucleotide sequence ID" value="NZ_JAVDXX010000001.1"/>
</dbReference>
<reference evidence="3" key="1">
    <citation type="submission" date="2023-07" db="EMBL/GenBank/DDBJ databases">
        <title>Sequencing the genomes of 1000 actinobacteria strains.</title>
        <authorList>
            <person name="Klenk H.-P."/>
        </authorList>
    </citation>
    <scope>NUCLEOTIDE SEQUENCE</scope>
    <source>
        <strain evidence="3">DSM 13068</strain>
    </source>
</reference>
<accession>A0ABU1Z0B6</accession>
<dbReference type="Proteomes" id="UP001180715">
    <property type="component" value="Unassembled WGS sequence"/>
</dbReference>
<keyword evidence="2" id="KW-0812">Transmembrane</keyword>
<feature type="region of interest" description="Disordered" evidence="1">
    <location>
        <begin position="604"/>
        <end position="666"/>
    </location>
</feature>
<comment type="caution">
    <text evidence="3">The sequence shown here is derived from an EMBL/GenBank/DDBJ whole genome shotgun (WGS) entry which is preliminary data.</text>
</comment>
<feature type="transmembrane region" description="Helical" evidence="2">
    <location>
        <begin position="550"/>
        <end position="573"/>
    </location>
</feature>
<keyword evidence="2" id="KW-1133">Transmembrane helix</keyword>
<gene>
    <name evidence="3" type="ORF">J2S67_001323</name>
</gene>
<sequence length="666" mass="72833">MNALKASVASHAHSKESQRRWPTLFLVLLALCSLVLTACSVDITTTQKMDANGKGTRSMTVVAELSKKEAGKVDVKKIEKTLKKAAPGGTKVDSVKKKGRKLTVNVTMSFKDIEDYKKVLNNALDAGGLNPSARVDFETLNAQLRHGFTLEENVSSGQLLQWVRKALVDNKIVSKNKADGVWPEDRGGTLSVGNESTKAPRTPFREDKKTDHGFEGITLLIERRADDYRFAVLYRLDSEDKEDKEDKEARKAREKWIDSVMPDGAQKVELRDSYGTDREELAVVMDVKDETELKDVLGSLLGDKNFDISITDVDEPQGLFSRGYEYKLEADCSQICEGGRSISFRPFVSTPGGVTRGYKYYNQETLNELGFTEGETFLGLEELSLKKRFHALDAKPMKLTSITALLKPGVGDKVSFEVAVAVPETELGAEVEKLEEAFTPSNGSLTSEKKDDQRVFTLKWEGKNREELERKVWVTFSSFMMYEKRGDGLWPESTVQVDFAPERDLNTTISSTPTLKVELPLMHGVKGGVPADGFELHGGEVEFTYSGPTLAWFITMGVLLLIAIAAIVLLVMFRKKIAAKVKSSRLDSRDGRSSQVNAYNTVRAQYNPPAPPAGDAGPPAPPADSIAPPAPPADSAAPPAPPSPSAPPAPPTEDAGPSSPPAPPEK</sequence>
<keyword evidence="4" id="KW-1185">Reference proteome</keyword>
<evidence type="ECO:0000313" key="4">
    <source>
        <dbReference type="Proteomes" id="UP001180715"/>
    </source>
</evidence>
<proteinExistence type="predicted"/>
<feature type="region of interest" description="Disordered" evidence="1">
    <location>
        <begin position="184"/>
        <end position="208"/>
    </location>
</feature>
<evidence type="ECO:0000256" key="1">
    <source>
        <dbReference type="SAM" id="MobiDB-lite"/>
    </source>
</evidence>
<organism evidence="3 4">
    <name type="scientific">Pseudoglutamicibacter albus</name>
    <dbReference type="NCBI Taxonomy" id="98671"/>
    <lineage>
        <taxon>Bacteria</taxon>
        <taxon>Bacillati</taxon>
        <taxon>Actinomycetota</taxon>
        <taxon>Actinomycetes</taxon>
        <taxon>Micrococcales</taxon>
        <taxon>Micrococcaceae</taxon>
        <taxon>Pseudoglutamicibacter</taxon>
    </lineage>
</organism>
<dbReference type="EMBL" id="JAVDXX010000001">
    <property type="protein sequence ID" value="MDR7294055.1"/>
    <property type="molecule type" value="Genomic_DNA"/>
</dbReference>
<feature type="compositionally biased region" description="Pro residues" evidence="1">
    <location>
        <begin position="608"/>
        <end position="651"/>
    </location>
</feature>
<evidence type="ECO:0000256" key="2">
    <source>
        <dbReference type="SAM" id="Phobius"/>
    </source>
</evidence>